<dbReference type="AlphaFoldDB" id="A0A803L9L9"/>
<dbReference type="Gene3D" id="1.20.1280.50">
    <property type="match status" value="1"/>
</dbReference>
<evidence type="ECO:0000313" key="2">
    <source>
        <dbReference type="EnsemblPlants" id="AUR62008558-RA:cds"/>
    </source>
</evidence>
<dbReference type="Gene3D" id="3.80.10.10">
    <property type="entry name" value="Ribonuclease Inhibitor"/>
    <property type="match status" value="1"/>
</dbReference>
<dbReference type="InterPro" id="IPR055411">
    <property type="entry name" value="LRR_FXL15/At3g58940/PEG3-like"/>
</dbReference>
<dbReference type="InterPro" id="IPR001810">
    <property type="entry name" value="F-box_dom"/>
</dbReference>
<protein>
    <recommendedName>
        <fullName evidence="1">F-box domain-containing protein</fullName>
    </recommendedName>
</protein>
<dbReference type="CDD" id="cd22160">
    <property type="entry name" value="F-box_AtFBL13-like"/>
    <property type="match status" value="1"/>
</dbReference>
<keyword evidence="3" id="KW-1185">Reference proteome</keyword>
<evidence type="ECO:0000313" key="3">
    <source>
        <dbReference type="Proteomes" id="UP000596660"/>
    </source>
</evidence>
<dbReference type="InterPro" id="IPR036047">
    <property type="entry name" value="F-box-like_dom_sf"/>
</dbReference>
<dbReference type="SUPFAM" id="SSF52047">
    <property type="entry name" value="RNI-like"/>
    <property type="match status" value="1"/>
</dbReference>
<dbReference type="EnsemblPlants" id="AUR62008558-RA">
    <property type="protein sequence ID" value="AUR62008558-RA:cds"/>
    <property type="gene ID" value="AUR62008558"/>
</dbReference>
<dbReference type="InterPro" id="IPR006566">
    <property type="entry name" value="FBD"/>
</dbReference>
<name>A0A803L9L9_CHEQI</name>
<dbReference type="Pfam" id="PF08387">
    <property type="entry name" value="FBD"/>
    <property type="match status" value="1"/>
</dbReference>
<dbReference type="KEGG" id="cqi:110727808"/>
<dbReference type="Pfam" id="PF00646">
    <property type="entry name" value="F-box"/>
    <property type="match status" value="1"/>
</dbReference>
<reference evidence="2" key="1">
    <citation type="journal article" date="2017" name="Nature">
        <title>The genome of Chenopodium quinoa.</title>
        <authorList>
            <person name="Jarvis D.E."/>
            <person name="Ho Y.S."/>
            <person name="Lightfoot D.J."/>
            <person name="Schmoeckel S.M."/>
            <person name="Li B."/>
            <person name="Borm T.J.A."/>
            <person name="Ohyanagi H."/>
            <person name="Mineta K."/>
            <person name="Michell C.T."/>
            <person name="Saber N."/>
            <person name="Kharbatia N.M."/>
            <person name="Rupper R.R."/>
            <person name="Sharp A.R."/>
            <person name="Dally N."/>
            <person name="Boughton B.A."/>
            <person name="Woo Y.H."/>
            <person name="Gao G."/>
            <person name="Schijlen E.G.W.M."/>
            <person name="Guo X."/>
            <person name="Momin A.A."/>
            <person name="Negrao S."/>
            <person name="Al-Babili S."/>
            <person name="Gehring C."/>
            <person name="Roessner U."/>
            <person name="Jung C."/>
            <person name="Murphy K."/>
            <person name="Arold S.T."/>
            <person name="Gojobori T."/>
            <person name="van der Linden C.G."/>
            <person name="van Loo E.N."/>
            <person name="Jellen E.N."/>
            <person name="Maughan P.J."/>
            <person name="Tester M."/>
        </authorList>
    </citation>
    <scope>NUCLEOTIDE SEQUENCE [LARGE SCALE GENOMIC DNA]</scope>
    <source>
        <strain evidence="2">cv. PI 614886</strain>
    </source>
</reference>
<proteinExistence type="predicted"/>
<dbReference type="Proteomes" id="UP000596660">
    <property type="component" value="Unplaced"/>
</dbReference>
<dbReference type="InterPro" id="IPR032675">
    <property type="entry name" value="LRR_dom_sf"/>
</dbReference>
<dbReference type="Gramene" id="AUR62008558-RA">
    <property type="protein sequence ID" value="AUR62008558-RA:cds"/>
    <property type="gene ID" value="AUR62008558"/>
</dbReference>
<feature type="domain" description="F-box" evidence="1">
    <location>
        <begin position="31"/>
        <end position="67"/>
    </location>
</feature>
<evidence type="ECO:0000259" key="1">
    <source>
        <dbReference type="PROSITE" id="PS50181"/>
    </source>
</evidence>
<gene>
    <name evidence="2" type="primary">LOC110727808</name>
</gene>
<dbReference type="PROSITE" id="PS50181">
    <property type="entry name" value="FBOX"/>
    <property type="match status" value="1"/>
</dbReference>
<reference evidence="2" key="2">
    <citation type="submission" date="2021-03" db="UniProtKB">
        <authorList>
            <consortium name="EnsemblPlants"/>
        </authorList>
    </citation>
    <scope>IDENTIFICATION</scope>
</reference>
<dbReference type="InterPro" id="IPR053781">
    <property type="entry name" value="F-box_AtFBL13-like"/>
</dbReference>
<dbReference type="RefSeq" id="XP_021763070.1">
    <property type="nucleotide sequence ID" value="XM_021907378.1"/>
</dbReference>
<dbReference type="OrthoDB" id="594804at2759"/>
<dbReference type="OMA" id="ARVDAWM"/>
<dbReference type="GeneID" id="110727808"/>
<dbReference type="PANTHER" id="PTHR31900:SF27">
    <property type="entry name" value="FBD DOMAIN-CONTAINING PROTEIN"/>
    <property type="match status" value="1"/>
</dbReference>
<organism evidence="2 3">
    <name type="scientific">Chenopodium quinoa</name>
    <name type="common">Quinoa</name>
    <dbReference type="NCBI Taxonomy" id="63459"/>
    <lineage>
        <taxon>Eukaryota</taxon>
        <taxon>Viridiplantae</taxon>
        <taxon>Streptophyta</taxon>
        <taxon>Embryophyta</taxon>
        <taxon>Tracheophyta</taxon>
        <taxon>Spermatophyta</taxon>
        <taxon>Magnoliopsida</taxon>
        <taxon>eudicotyledons</taxon>
        <taxon>Gunneridae</taxon>
        <taxon>Pentapetalae</taxon>
        <taxon>Caryophyllales</taxon>
        <taxon>Chenopodiaceae</taxon>
        <taxon>Chenopodioideae</taxon>
        <taxon>Atripliceae</taxon>
        <taxon>Chenopodium</taxon>
    </lineage>
</organism>
<accession>A0A803L9L9</accession>
<dbReference type="PANTHER" id="PTHR31900">
    <property type="entry name" value="F-BOX/RNI SUPERFAMILY PROTEIN-RELATED"/>
    <property type="match status" value="1"/>
</dbReference>
<dbReference type="SUPFAM" id="SSF81383">
    <property type="entry name" value="F-box domain"/>
    <property type="match status" value="1"/>
</dbReference>
<dbReference type="Pfam" id="PF24758">
    <property type="entry name" value="LRR_At5g56370"/>
    <property type="match status" value="1"/>
</dbReference>
<sequence>MVSMDRSLKPCTSNYATVCDVQNHNFTQMLVDRLSSLPDELLIRILSLLPTKDAAATCALSTKLRRVFPLITSLDFDGSPICLCLKHPYAIERFPTFVSFVDTVLQTHQSQHLTKFKLKLTSKDFGKVYFFGCDSCYGCSQGCLPDLKSPRLNVWISYPLSFCGLRELDLSILVGESGNFQLPPAIFTCETLEVLKLEVNIGFDQIYAMTSYRLPKLKQLVLFASLISEDDFLPRLVSSCPLLEDLTFQPFTRHVNITAITSTSLRRLTLRMPKCPDFFRDNSDCVLINTPNLEYIEYSDNLASCYSIPVMHGLVKASLTICMALKFGRSFQQIINLIRPFSYSQHLSLFGIFMWEFDFIDEEVLKDKLPVFPNLKHLELGGATEDSCWDNLLLPFLNCSPVLETLEFAQGLAGYHGDFLCEYRKKALEQEQEFFIRTDHETPVCCRNRLKRIVIREYHGFVQEILITQFLLRHALVLEELVICLARTPNFNPCQMLIEITLKNLPKASVTCSIQVL</sequence>
<dbReference type="InterPro" id="IPR050232">
    <property type="entry name" value="FBL13/AtMIF1-like"/>
</dbReference>